<dbReference type="InParanoid" id="A0A0H2RGY5"/>
<protein>
    <submittedName>
        <fullName evidence="2">Uncharacterized protein</fullName>
    </submittedName>
</protein>
<evidence type="ECO:0000256" key="1">
    <source>
        <dbReference type="SAM" id="MobiDB-lite"/>
    </source>
</evidence>
<name>A0A0H2RGY5_9AGAM</name>
<accession>A0A0H2RGY5</accession>
<feature type="region of interest" description="Disordered" evidence="1">
    <location>
        <begin position="153"/>
        <end position="181"/>
    </location>
</feature>
<feature type="compositionally biased region" description="Polar residues" evidence="1">
    <location>
        <begin position="1"/>
        <end position="19"/>
    </location>
</feature>
<feature type="compositionally biased region" description="Low complexity" evidence="1">
    <location>
        <begin position="154"/>
        <end position="167"/>
    </location>
</feature>
<dbReference type="Proteomes" id="UP000053477">
    <property type="component" value="Unassembled WGS sequence"/>
</dbReference>
<gene>
    <name evidence="2" type="ORF">SCHPADRAFT_892038</name>
</gene>
<feature type="region of interest" description="Disordered" evidence="1">
    <location>
        <begin position="1"/>
        <end position="26"/>
    </location>
</feature>
<reference evidence="2 3" key="1">
    <citation type="submission" date="2015-04" db="EMBL/GenBank/DDBJ databases">
        <title>Complete genome sequence of Schizopora paradoxa KUC8140, a cosmopolitan wood degrader in East Asia.</title>
        <authorList>
            <consortium name="DOE Joint Genome Institute"/>
            <person name="Min B."/>
            <person name="Park H."/>
            <person name="Jang Y."/>
            <person name="Kim J.-J."/>
            <person name="Kim K.H."/>
            <person name="Pangilinan J."/>
            <person name="Lipzen A."/>
            <person name="Riley R."/>
            <person name="Grigoriev I.V."/>
            <person name="Spatafora J.W."/>
            <person name="Choi I.-G."/>
        </authorList>
    </citation>
    <scope>NUCLEOTIDE SEQUENCE [LARGE SCALE GENOMIC DNA]</scope>
    <source>
        <strain evidence="2 3">KUC8140</strain>
    </source>
</reference>
<sequence>MRSKTTGEYLSPPVDNQQALKRAQEPPMVQSVWRSWETRDEAARGSSSDFGRSSFHGQGVLIGFPAPAVMKLKFKEITFAVHPASCLGVDIQRRAAQCVKDEARLPQQYIYSPSGCGRPTIRWFSSMCDRDDIGGNKSLCVYSSESPREIVAFSSSSDSSQIASDRTSTCDLHTHEPNSLP</sequence>
<dbReference type="EMBL" id="KQ086015">
    <property type="protein sequence ID" value="KLO10852.1"/>
    <property type="molecule type" value="Genomic_DNA"/>
</dbReference>
<dbReference type="AlphaFoldDB" id="A0A0H2RGY5"/>
<evidence type="ECO:0000313" key="2">
    <source>
        <dbReference type="EMBL" id="KLO10852.1"/>
    </source>
</evidence>
<keyword evidence="3" id="KW-1185">Reference proteome</keyword>
<feature type="compositionally biased region" description="Basic and acidic residues" evidence="1">
    <location>
        <begin position="172"/>
        <end position="181"/>
    </location>
</feature>
<organism evidence="2 3">
    <name type="scientific">Schizopora paradoxa</name>
    <dbReference type="NCBI Taxonomy" id="27342"/>
    <lineage>
        <taxon>Eukaryota</taxon>
        <taxon>Fungi</taxon>
        <taxon>Dikarya</taxon>
        <taxon>Basidiomycota</taxon>
        <taxon>Agaricomycotina</taxon>
        <taxon>Agaricomycetes</taxon>
        <taxon>Hymenochaetales</taxon>
        <taxon>Schizoporaceae</taxon>
        <taxon>Schizopora</taxon>
    </lineage>
</organism>
<proteinExistence type="predicted"/>
<evidence type="ECO:0000313" key="3">
    <source>
        <dbReference type="Proteomes" id="UP000053477"/>
    </source>
</evidence>